<keyword evidence="6" id="KW-0482">Metalloprotease</keyword>
<evidence type="ECO:0000313" key="13">
    <source>
        <dbReference type="Proteomes" id="UP000069272"/>
    </source>
</evidence>
<keyword evidence="5 9" id="KW-0862">Zinc</keyword>
<evidence type="ECO:0000259" key="11">
    <source>
        <dbReference type="Pfam" id="PF16491"/>
    </source>
</evidence>
<evidence type="ECO:0000256" key="9">
    <source>
        <dbReference type="PIRSR" id="PIRSR627057-2"/>
    </source>
</evidence>
<evidence type="ECO:0000256" key="1">
    <source>
        <dbReference type="ARBA" id="ARBA00012336"/>
    </source>
</evidence>
<feature type="active site" evidence="8">
    <location>
        <position position="415"/>
    </location>
</feature>
<dbReference type="InterPro" id="IPR032456">
    <property type="entry name" value="Peptidase_M48_N"/>
</dbReference>
<keyword evidence="2" id="KW-0645">Protease</keyword>
<dbReference type="VEuPathDB" id="VectorBase:AALB017543"/>
<organism evidence="12 13">
    <name type="scientific">Anopheles albimanus</name>
    <name type="common">New world malaria mosquito</name>
    <dbReference type="NCBI Taxonomy" id="7167"/>
    <lineage>
        <taxon>Eukaryota</taxon>
        <taxon>Metazoa</taxon>
        <taxon>Ecdysozoa</taxon>
        <taxon>Arthropoda</taxon>
        <taxon>Hexapoda</taxon>
        <taxon>Insecta</taxon>
        <taxon>Pterygota</taxon>
        <taxon>Neoptera</taxon>
        <taxon>Endopterygota</taxon>
        <taxon>Diptera</taxon>
        <taxon>Nematocera</taxon>
        <taxon>Culicoidea</taxon>
        <taxon>Culicidae</taxon>
        <taxon>Anophelinae</taxon>
        <taxon>Anopheles</taxon>
    </lineage>
</organism>
<dbReference type="FunFam" id="3.30.2010.10:FF:000003">
    <property type="entry name" value="CAAX prenyl protease"/>
    <property type="match status" value="1"/>
</dbReference>
<keyword evidence="13" id="KW-1185">Reference proteome</keyword>
<comment type="cofactor">
    <cofactor evidence="9">
        <name>Zn(2+)</name>
        <dbReference type="ChEBI" id="CHEBI:29105"/>
    </cofactor>
    <text evidence="9">Binds 1 zinc ion per subunit.</text>
</comment>
<dbReference type="Pfam" id="PF01435">
    <property type="entry name" value="Peptidase_M48"/>
    <property type="match status" value="1"/>
</dbReference>
<proteinExistence type="predicted"/>
<feature type="domain" description="Peptidase M48" evidence="10">
    <location>
        <begin position="326"/>
        <end position="550"/>
    </location>
</feature>
<feature type="binding site" evidence="9">
    <location>
        <position position="414"/>
    </location>
    <ligand>
        <name>Zn(2+)</name>
        <dbReference type="ChEBI" id="CHEBI:29105"/>
        <note>catalytic</note>
    </ligand>
</feature>
<evidence type="ECO:0000256" key="7">
    <source>
        <dbReference type="ARBA" id="ARBA00044456"/>
    </source>
</evidence>
<feature type="binding site" evidence="9">
    <location>
        <position position="418"/>
    </location>
    <ligand>
        <name>Zn(2+)</name>
        <dbReference type="ChEBI" id="CHEBI:29105"/>
        <note>catalytic</note>
    </ligand>
</feature>
<dbReference type="VEuPathDB" id="VectorBase:AALB20_034779"/>
<dbReference type="Gene3D" id="3.30.2010.10">
    <property type="entry name" value="Metalloproteases ('zincins'), catalytic domain"/>
    <property type="match status" value="1"/>
</dbReference>
<dbReference type="GO" id="GO:0004222">
    <property type="term" value="F:metalloendopeptidase activity"/>
    <property type="evidence" value="ECO:0007669"/>
    <property type="project" value="InterPro"/>
</dbReference>
<evidence type="ECO:0000256" key="3">
    <source>
        <dbReference type="ARBA" id="ARBA00022723"/>
    </source>
</evidence>
<accession>A0A182FQW5</accession>
<dbReference type="EnsemblMetazoa" id="AALB008936-RA">
    <property type="protein sequence ID" value="AALB008936-PA"/>
    <property type="gene ID" value="AALB008936"/>
</dbReference>
<dbReference type="STRING" id="7167.A0A182FQW5"/>
<protein>
    <recommendedName>
        <fullName evidence="1">Ste24 endopeptidase</fullName>
        <ecNumber evidence="1">3.4.24.84</ecNumber>
    </recommendedName>
</protein>
<sequence length="557" mass="63546">MAGQTQELQHQVDFLRSAHPSGMLTLDPAQQDGIETKLNFSVEDCKSPEQLIVCLHLFIFLVRSYIVDTHSVPLINPRERLPMSQQQHIPDTLEPKYHRPEKPIIIMGELQTHELTLYSIILFLLFETLVEIYLTLRQVRVYRETRTVPKDLRNVMDQETFEKSRVYGLDKANFGIFRTIVCDVVIALLELYCGFIALVWARSVQIADRIGLNSTSEIQVGCVFVLLLQTIGVMKEMPFRIYGTFVLEERHGFNKQTAGFFVKDQIKGFIVSMVLMIPIVAALIYIVQIGGPYFFVYLWAFVGVVSLLLITIYPVYIAPLFDKFRPLEEGELKSSIHELASSVKFPLGQLFVVEGSKRSAHSNAYFTGLFGVKRIVLFDTLLVNKGLAEDDPSLTESDKKKGCKNDEVLAVLAHELGHWKLGHVSKNIVIMQVQMFLIFLVFSQLFTYAPLYQAVGLPAGEKPILIGFIVIVMYVLAPYNTVISFIMTIISRRFEYQADAFAQELGYSKNLGQALIKLQLDNLGFPVYDWMYSAWNHSHPTLLQRLERLKTDGKKQR</sequence>
<keyword evidence="4" id="KW-0378">Hydrolase</keyword>
<evidence type="ECO:0000259" key="10">
    <source>
        <dbReference type="Pfam" id="PF01435"/>
    </source>
</evidence>
<dbReference type="AlphaFoldDB" id="A0A182FQW5"/>
<dbReference type="CDD" id="cd07343">
    <property type="entry name" value="M48A_Zmpste24p_like"/>
    <property type="match status" value="1"/>
</dbReference>
<reference evidence="12 13" key="1">
    <citation type="journal article" date="2017" name="G3 (Bethesda)">
        <title>The Physical Genome Mapping of Anopheles albimanus Corrected Scaffold Misassemblies and Identified Interarm Rearrangements in Genus Anopheles.</title>
        <authorList>
            <person name="Artemov G.N."/>
            <person name="Peery A.N."/>
            <person name="Jiang X."/>
            <person name="Tu Z."/>
            <person name="Stegniy V.N."/>
            <person name="Sharakhova M.V."/>
            <person name="Sharakhov I.V."/>
        </authorList>
    </citation>
    <scope>NUCLEOTIDE SEQUENCE [LARGE SCALE GENOMIC DNA]</scope>
    <source>
        <strain evidence="12 13">ALBI9_A</strain>
    </source>
</reference>
<feature type="active site" description="Proton donor" evidence="8">
    <location>
        <position position="499"/>
    </location>
</feature>
<evidence type="ECO:0000256" key="4">
    <source>
        <dbReference type="ARBA" id="ARBA00022801"/>
    </source>
</evidence>
<dbReference type="Proteomes" id="UP000069272">
    <property type="component" value="Chromosome 2R"/>
</dbReference>
<dbReference type="InterPro" id="IPR001915">
    <property type="entry name" value="Peptidase_M48"/>
</dbReference>
<dbReference type="PANTHER" id="PTHR10120">
    <property type="entry name" value="CAAX PRENYL PROTEASE 1"/>
    <property type="match status" value="1"/>
</dbReference>
<evidence type="ECO:0000256" key="2">
    <source>
        <dbReference type="ARBA" id="ARBA00022670"/>
    </source>
</evidence>
<evidence type="ECO:0000256" key="5">
    <source>
        <dbReference type="ARBA" id="ARBA00022833"/>
    </source>
</evidence>
<feature type="domain" description="CAAX prenyl protease 1 N-terminal" evidence="11">
    <location>
        <begin position="138"/>
        <end position="323"/>
    </location>
</feature>
<dbReference type="InterPro" id="IPR027057">
    <property type="entry name" value="CAXX_Prtase_1"/>
</dbReference>
<reference evidence="12" key="2">
    <citation type="submission" date="2022-08" db="UniProtKB">
        <authorList>
            <consortium name="EnsemblMetazoa"/>
        </authorList>
    </citation>
    <scope>IDENTIFICATION</scope>
    <source>
        <strain evidence="12">STECLA/ALBI9_A</strain>
    </source>
</reference>
<comment type="catalytic activity">
    <reaction evidence="7">
        <text>Hydrolyzes the peptide bond -P2-(S-farnesyl or geranylgeranyl)C-P1'-P2'-P3'-COOH where P1' and P2' are amino acids with aliphatic side chains and P3' is any C-terminal residue.</text>
        <dbReference type="EC" id="3.4.24.84"/>
    </reaction>
</comment>
<feature type="binding site" evidence="9">
    <location>
        <position position="495"/>
    </location>
    <ligand>
        <name>Zn(2+)</name>
        <dbReference type="ChEBI" id="CHEBI:29105"/>
        <note>catalytic</note>
    </ligand>
</feature>
<dbReference type="GO" id="GO:0046872">
    <property type="term" value="F:metal ion binding"/>
    <property type="evidence" value="ECO:0007669"/>
    <property type="project" value="UniProtKB-KW"/>
</dbReference>
<name>A0A182FQW5_ANOAL</name>
<evidence type="ECO:0000313" key="12">
    <source>
        <dbReference type="EnsemblMetazoa" id="AALB008936-PA"/>
    </source>
</evidence>
<keyword evidence="3 9" id="KW-0479">Metal-binding</keyword>
<dbReference type="EC" id="3.4.24.84" evidence="1"/>
<dbReference type="Pfam" id="PF16491">
    <property type="entry name" value="Peptidase_M48_N"/>
    <property type="match status" value="1"/>
</dbReference>
<dbReference type="GO" id="GO:0071586">
    <property type="term" value="P:CAAX-box protein processing"/>
    <property type="evidence" value="ECO:0007669"/>
    <property type="project" value="InterPro"/>
</dbReference>
<evidence type="ECO:0000256" key="8">
    <source>
        <dbReference type="PIRSR" id="PIRSR627057-1"/>
    </source>
</evidence>
<evidence type="ECO:0000256" key="6">
    <source>
        <dbReference type="ARBA" id="ARBA00023049"/>
    </source>
</evidence>